<keyword evidence="3" id="KW-1185">Reference proteome</keyword>
<sequence>MDFLFVSDHLALDFAATLSWRTTCPIDLLAEPADLAAWAVQAGLTDRPGRVSRSALDRARLLREAVYRTAVAAERGADAAVTDVRLIRECAGGPQVTVALRALGEVERHGGVNEVLATLATRAGELFGGDDRHLVRLCAGAECTRLFLDRSRAGSRRWCDKLSCGSRANATAYRRRKAAMLSSGAAPTGPYDT</sequence>
<dbReference type="PANTHER" id="PTHR35525">
    <property type="entry name" value="BLL6575 PROTEIN"/>
    <property type="match status" value="1"/>
</dbReference>
<proteinExistence type="predicted"/>
<gene>
    <name evidence="2" type="ORF">ACFFTU_15760</name>
</gene>
<dbReference type="RefSeq" id="WP_345227194.1">
    <property type="nucleotide sequence ID" value="NZ_BAAAXE010000014.1"/>
</dbReference>
<name>A0ABV5PDW7_STRCM</name>
<evidence type="ECO:0000313" key="3">
    <source>
        <dbReference type="Proteomes" id="UP001589718"/>
    </source>
</evidence>
<evidence type="ECO:0000259" key="1">
    <source>
        <dbReference type="Pfam" id="PF11706"/>
    </source>
</evidence>
<protein>
    <submittedName>
        <fullName evidence="2">CGNR zinc finger domain-containing protein</fullName>
    </submittedName>
</protein>
<accession>A0ABV5PDW7</accession>
<dbReference type="InterPro" id="IPR023286">
    <property type="entry name" value="ABATE_dom_sf"/>
</dbReference>
<dbReference type="EMBL" id="JBHMCR010000008">
    <property type="protein sequence ID" value="MFB9521400.1"/>
    <property type="molecule type" value="Genomic_DNA"/>
</dbReference>
<feature type="domain" description="Zinc finger CGNR" evidence="1">
    <location>
        <begin position="135"/>
        <end position="177"/>
    </location>
</feature>
<comment type="caution">
    <text evidence="2">The sequence shown here is derived from an EMBL/GenBank/DDBJ whole genome shotgun (WGS) entry which is preliminary data.</text>
</comment>
<dbReference type="Gene3D" id="1.10.3300.10">
    <property type="entry name" value="Jann2411-like domain"/>
    <property type="match status" value="1"/>
</dbReference>
<dbReference type="InterPro" id="IPR021005">
    <property type="entry name" value="Znf_CGNR"/>
</dbReference>
<evidence type="ECO:0000313" key="2">
    <source>
        <dbReference type="EMBL" id="MFB9521400.1"/>
    </source>
</evidence>
<dbReference type="PANTHER" id="PTHR35525:SF3">
    <property type="entry name" value="BLL6575 PROTEIN"/>
    <property type="match status" value="1"/>
</dbReference>
<dbReference type="Pfam" id="PF11706">
    <property type="entry name" value="zf-CGNR"/>
    <property type="match status" value="1"/>
</dbReference>
<dbReference type="SUPFAM" id="SSF160904">
    <property type="entry name" value="Jann2411-like"/>
    <property type="match status" value="1"/>
</dbReference>
<organism evidence="2 3">
    <name type="scientific">Streptomyces cremeus</name>
    <dbReference type="NCBI Taxonomy" id="66881"/>
    <lineage>
        <taxon>Bacteria</taxon>
        <taxon>Bacillati</taxon>
        <taxon>Actinomycetota</taxon>
        <taxon>Actinomycetes</taxon>
        <taxon>Kitasatosporales</taxon>
        <taxon>Streptomycetaceae</taxon>
        <taxon>Streptomyces</taxon>
    </lineage>
</organism>
<reference evidence="2 3" key="1">
    <citation type="submission" date="2024-09" db="EMBL/GenBank/DDBJ databases">
        <authorList>
            <person name="Sun Q."/>
            <person name="Mori K."/>
        </authorList>
    </citation>
    <scope>NUCLEOTIDE SEQUENCE [LARGE SCALE GENOMIC DNA]</scope>
    <source>
        <strain evidence="2 3">JCM 4362</strain>
    </source>
</reference>
<dbReference type="Proteomes" id="UP001589718">
    <property type="component" value="Unassembled WGS sequence"/>
</dbReference>
<dbReference type="InterPro" id="IPR010852">
    <property type="entry name" value="ABATE"/>
</dbReference>
<dbReference type="Pfam" id="PF07336">
    <property type="entry name" value="ABATE"/>
    <property type="match status" value="1"/>
</dbReference>